<evidence type="ECO:0000313" key="1">
    <source>
        <dbReference type="EMBL" id="GMI36627.1"/>
    </source>
</evidence>
<protein>
    <recommendedName>
        <fullName evidence="3">Mannan endo-1,6-alpha-mannosidase</fullName>
    </recommendedName>
</protein>
<reference evidence="1 2" key="1">
    <citation type="journal article" date="2023" name="Commun. Biol.">
        <title>Genome analysis of Parmales, the sister group of diatoms, reveals the evolutionary specialization of diatoms from phago-mixotrophs to photoautotrophs.</title>
        <authorList>
            <person name="Ban H."/>
            <person name="Sato S."/>
            <person name="Yoshikawa S."/>
            <person name="Yamada K."/>
            <person name="Nakamura Y."/>
            <person name="Ichinomiya M."/>
            <person name="Sato N."/>
            <person name="Blanc-Mathieu R."/>
            <person name="Endo H."/>
            <person name="Kuwata A."/>
            <person name="Ogata H."/>
        </authorList>
    </citation>
    <scope>NUCLEOTIDE SEQUENCE [LARGE SCALE GENOMIC DNA]</scope>
</reference>
<sequence>MSPRYDSERCSALPSFCSCTSWWQTGNLLDEVARFSLLPGISAENRNLALLGVSKFKEEQDMDRFANATSNDDVLWWSLAFESAYQATKDAEWLAWSELTFSGVYDRDFTDACGGGLLWDHELTYKNAITNELLVSAGTKLAATTGNSSYLSAAQRGADWLLRSGMIGAGGDGLVVDGISDAPGCEAGGGVYTYNQGVALSGLARLAQATGDYAYADAAAGIAAAALGGGSPLSQSGVLREECENGEVDGCDHVGKFFKGIFARHLGFMLEEGGGDGGLREFFGANSDSVWENDREGGGFGAQWTGPYLEEGGDGDDCVVNLSAFSLFNAEARLAAAEAKRN</sequence>
<comment type="caution">
    <text evidence="1">The sequence shown here is derived from an EMBL/GenBank/DDBJ whole genome shotgun (WGS) entry which is preliminary data.</text>
</comment>
<dbReference type="InterPro" id="IPR053169">
    <property type="entry name" value="MUG_Protein"/>
</dbReference>
<evidence type="ECO:0000313" key="2">
    <source>
        <dbReference type="Proteomes" id="UP001165060"/>
    </source>
</evidence>
<proteinExistence type="predicted"/>
<dbReference type="EMBL" id="BRYB01000741">
    <property type="protein sequence ID" value="GMI36627.1"/>
    <property type="molecule type" value="Genomic_DNA"/>
</dbReference>
<organism evidence="1 2">
    <name type="scientific">Tetraparma gracilis</name>
    <dbReference type="NCBI Taxonomy" id="2962635"/>
    <lineage>
        <taxon>Eukaryota</taxon>
        <taxon>Sar</taxon>
        <taxon>Stramenopiles</taxon>
        <taxon>Ochrophyta</taxon>
        <taxon>Bolidophyceae</taxon>
        <taxon>Parmales</taxon>
        <taxon>Triparmaceae</taxon>
        <taxon>Tetraparma</taxon>
    </lineage>
</organism>
<dbReference type="PANTHER" id="PTHR47791:SF3">
    <property type="entry name" value="MEIOTICALLY UP-REGULATED GENE 191 PROTEIN"/>
    <property type="match status" value="1"/>
</dbReference>
<dbReference type="SUPFAM" id="SSF48208">
    <property type="entry name" value="Six-hairpin glycosidases"/>
    <property type="match status" value="1"/>
</dbReference>
<dbReference type="InterPro" id="IPR008928">
    <property type="entry name" value="6-hairpin_glycosidase_sf"/>
</dbReference>
<keyword evidence="2" id="KW-1185">Reference proteome</keyword>
<accession>A0ABQ6MZ25</accession>
<evidence type="ECO:0008006" key="3">
    <source>
        <dbReference type="Google" id="ProtNLM"/>
    </source>
</evidence>
<dbReference type="Pfam" id="PF03663">
    <property type="entry name" value="Glyco_hydro_76"/>
    <property type="match status" value="1"/>
</dbReference>
<gene>
    <name evidence="1" type="ORF">TeGR_g3310</name>
</gene>
<dbReference type="InterPro" id="IPR005198">
    <property type="entry name" value="Glyco_hydro_76"/>
</dbReference>
<dbReference type="PANTHER" id="PTHR47791">
    <property type="entry name" value="MEIOTICALLY UP-REGULATED GENE 191 PROTEIN"/>
    <property type="match status" value="1"/>
</dbReference>
<dbReference type="Proteomes" id="UP001165060">
    <property type="component" value="Unassembled WGS sequence"/>
</dbReference>
<dbReference type="Gene3D" id="1.50.10.20">
    <property type="match status" value="1"/>
</dbReference>
<name>A0ABQ6MZ25_9STRA</name>